<evidence type="ECO:0000256" key="1">
    <source>
        <dbReference type="SAM" id="MobiDB-lite"/>
    </source>
</evidence>
<feature type="region of interest" description="Disordered" evidence="1">
    <location>
        <begin position="1104"/>
        <end position="1160"/>
    </location>
</feature>
<gene>
    <name evidence="2" type="ORF">QE152_g36608</name>
</gene>
<protein>
    <recommendedName>
        <fullName evidence="4">DUF4806 domain-containing protein</fullName>
    </recommendedName>
</protein>
<evidence type="ECO:0008006" key="4">
    <source>
        <dbReference type="Google" id="ProtNLM"/>
    </source>
</evidence>
<dbReference type="PANTHER" id="PTHR33053:SF9">
    <property type="entry name" value="AGAP000105-PA"/>
    <property type="match status" value="1"/>
</dbReference>
<dbReference type="AlphaFoldDB" id="A0AAW1ID79"/>
<reference evidence="2 3" key="1">
    <citation type="journal article" date="2024" name="BMC Genomics">
        <title>De novo assembly and annotation of Popillia japonica's genome with initial clues to its potential as an invasive pest.</title>
        <authorList>
            <person name="Cucini C."/>
            <person name="Boschi S."/>
            <person name="Funari R."/>
            <person name="Cardaioli E."/>
            <person name="Iannotti N."/>
            <person name="Marturano G."/>
            <person name="Paoli F."/>
            <person name="Bruttini M."/>
            <person name="Carapelli A."/>
            <person name="Frati F."/>
            <person name="Nardi F."/>
        </authorList>
    </citation>
    <scope>NUCLEOTIDE SEQUENCE [LARGE SCALE GENOMIC DNA]</scope>
    <source>
        <strain evidence="2">DMR45628</strain>
    </source>
</reference>
<feature type="compositionally biased region" description="Polar residues" evidence="1">
    <location>
        <begin position="863"/>
        <end position="875"/>
    </location>
</feature>
<keyword evidence="3" id="KW-1185">Reference proteome</keyword>
<feature type="region of interest" description="Disordered" evidence="1">
    <location>
        <begin position="856"/>
        <end position="877"/>
    </location>
</feature>
<proteinExistence type="predicted"/>
<feature type="compositionally biased region" description="Polar residues" evidence="1">
    <location>
        <begin position="1111"/>
        <end position="1120"/>
    </location>
</feature>
<name>A0AAW1ID79_POPJA</name>
<evidence type="ECO:0000313" key="2">
    <source>
        <dbReference type="EMBL" id="KAK9687230.1"/>
    </source>
</evidence>
<comment type="caution">
    <text evidence="2">The sequence shown here is derived from an EMBL/GenBank/DDBJ whole genome shotgun (WGS) entry which is preliminary data.</text>
</comment>
<sequence length="1188" mass="135641">MSKRSRKSMYIRRFAERFESNIDFQEAPLKRIALDCKLKARNSIIDTLQNIDTDPNSSSDEGCSSVLLLGENSTTNSTLFDGVCSSVLLLGENSTTNSTLFDGVVANENVEHFVNGTTVTPANDSVKKSIDKNIRNNIEHSNEKSCIVVRQTSKNIDKDNFVSNLKHWAVTHNVNHSQLQSLLQILIPYHPQIHRSSKTILGTVRSLHSRKMLDNKNDPGDYIYFGIQYGLNIQFNLGLACILTQLHNNIELVCNIDGLPIFKSTNQQFWPILGKVFIKNFHTQPFVIALFKGNGKPKELERYLADFIDECNSLRTNGFSYEGNILTFTLKCIISDAPARSFLKCIKPHNSFYSCERCHIRGCRVNNRFLYIGQYSEIKRTNDNFLSQEYSDHHLGTSPLTKIIDFDTVYGVPLDSMHMGYLGIMRRLLNHWVKTDSKFRISPTFRQEISNRLLKLAIFFPREFNRKPRSLSELDRWKATEFRTFLVYIGPFILKGLLPHPFYKHFMLLHCAFRIACSYDSLSNHSLRGYAISTIKECCRLFELTYPEVEPVYNSHSVLHLVEECINQNIECCRLFELTYPEVEPVYNSHSVLHLVEECINQNMTLDEVSCFPFENYLGYIKKLIRTPNKAFAQVSKRLLERDSLQQEKYVYVPSNVIKIYKETENGIISILYKGNLISSLESRDQYVLIKNDKVMKVKKLVEEEKGLQLIGQIYQDVRSAFDMPIDSKFLRSFKIKELSSYEFKIPITDIITKCMVFSLNDGLDTFAVGLLHEQFNTSCTYVPSSWAVDSNKTVYLWPKMKSATKIQKLIDACTSPDPINVNYEECEAVCKATAYTLEKAKELLDRVLCTSSIEDTEEEPPLNTSTQNSGNTGSDVEDCRKNIQVFNDKSTDSIKIVLREIAASLGDLKFEMRDIKKELLEIRSALSHATEQQIKQNLQCKPSQQFLLPIKTEQEFIELDGRLSDENVFSDLLATLASVGGNGSKKICLGIMKKLMSKDMCLQFSALGKKNSKKICLGIMKKLIMSKDMCLQFSALGKKNKRNFSGYKLFNVVCLKYMQVDKEKVSEAFKQFLNDKRKEIVVQGKAAPKKRLNVKPGKSISSEEVRSLPLPSTSGTKCGNSGIKKKCRKMKSRKETVSSESESADEIYKTVESDDSTGPFIEEEEHIEEKENESSALNYIADICNYF</sequence>
<dbReference type="PANTHER" id="PTHR33053">
    <property type="entry name" value="PROTEIN, PUTATIVE-RELATED"/>
    <property type="match status" value="1"/>
</dbReference>
<dbReference type="EMBL" id="JASPKY010000655">
    <property type="protein sequence ID" value="KAK9687230.1"/>
    <property type="molecule type" value="Genomic_DNA"/>
</dbReference>
<accession>A0AAW1ID79</accession>
<evidence type="ECO:0000313" key="3">
    <source>
        <dbReference type="Proteomes" id="UP001458880"/>
    </source>
</evidence>
<organism evidence="2 3">
    <name type="scientific">Popillia japonica</name>
    <name type="common">Japanese beetle</name>
    <dbReference type="NCBI Taxonomy" id="7064"/>
    <lineage>
        <taxon>Eukaryota</taxon>
        <taxon>Metazoa</taxon>
        <taxon>Ecdysozoa</taxon>
        <taxon>Arthropoda</taxon>
        <taxon>Hexapoda</taxon>
        <taxon>Insecta</taxon>
        <taxon>Pterygota</taxon>
        <taxon>Neoptera</taxon>
        <taxon>Endopterygota</taxon>
        <taxon>Coleoptera</taxon>
        <taxon>Polyphaga</taxon>
        <taxon>Scarabaeiformia</taxon>
        <taxon>Scarabaeidae</taxon>
        <taxon>Rutelinae</taxon>
        <taxon>Popillia</taxon>
    </lineage>
</organism>
<feature type="compositionally biased region" description="Basic residues" evidence="1">
    <location>
        <begin position="1124"/>
        <end position="1133"/>
    </location>
</feature>
<dbReference type="Proteomes" id="UP001458880">
    <property type="component" value="Unassembled WGS sequence"/>
</dbReference>